<organism evidence="2 3">
    <name type="scientific">Cylicocyclus nassatus</name>
    <name type="common">Nematode worm</name>
    <dbReference type="NCBI Taxonomy" id="53992"/>
    <lineage>
        <taxon>Eukaryota</taxon>
        <taxon>Metazoa</taxon>
        <taxon>Ecdysozoa</taxon>
        <taxon>Nematoda</taxon>
        <taxon>Chromadorea</taxon>
        <taxon>Rhabditida</taxon>
        <taxon>Rhabditina</taxon>
        <taxon>Rhabditomorpha</taxon>
        <taxon>Strongyloidea</taxon>
        <taxon>Strongylidae</taxon>
        <taxon>Cylicocyclus</taxon>
    </lineage>
</organism>
<name>A0AA36GTJ6_CYLNA</name>
<evidence type="ECO:0000313" key="2">
    <source>
        <dbReference type="EMBL" id="CAJ0597927.1"/>
    </source>
</evidence>
<keyword evidence="1" id="KW-0732">Signal</keyword>
<dbReference type="Proteomes" id="UP001176961">
    <property type="component" value="Unassembled WGS sequence"/>
</dbReference>
<feature type="signal peptide" evidence="1">
    <location>
        <begin position="1"/>
        <end position="15"/>
    </location>
</feature>
<proteinExistence type="predicted"/>
<sequence>MTLTVLLTLLNYAIAEHVPMQVHSPQNHYLHQFGTQRLQSMPTLIPNDGSLFAPSFTVNHLAPSFPMVRKLSIEILPETTQAYDDNAYPTIASQFTISPSFYTQTEPDLPIPAFTVSPKKTKTKMSKLSFRPIKNETSGAAAHVSVPSHRLLNDILVIPSSRRLYILAIIPIHESADNQVFECGRVDLNGFVRLAAFLDTLNQVNSDKILKDAGLSLGAVIIDSCSSDLRTVADLFELLSGTNIQK</sequence>
<evidence type="ECO:0008006" key="4">
    <source>
        <dbReference type="Google" id="ProtNLM"/>
    </source>
</evidence>
<evidence type="ECO:0000313" key="3">
    <source>
        <dbReference type="Proteomes" id="UP001176961"/>
    </source>
</evidence>
<dbReference type="AlphaFoldDB" id="A0AA36GTJ6"/>
<dbReference type="InterPro" id="IPR028082">
    <property type="entry name" value="Peripla_BP_I"/>
</dbReference>
<accession>A0AA36GTJ6</accession>
<dbReference type="EMBL" id="CATQJL010000223">
    <property type="protein sequence ID" value="CAJ0597927.1"/>
    <property type="molecule type" value="Genomic_DNA"/>
</dbReference>
<protein>
    <recommendedName>
        <fullName evidence="4">Receptor ligand binding region domain-containing protein</fullName>
    </recommendedName>
</protein>
<keyword evidence="3" id="KW-1185">Reference proteome</keyword>
<comment type="caution">
    <text evidence="2">The sequence shown here is derived from an EMBL/GenBank/DDBJ whole genome shotgun (WGS) entry which is preliminary data.</text>
</comment>
<gene>
    <name evidence="2" type="ORF">CYNAS_LOCUS9910</name>
</gene>
<evidence type="ECO:0000256" key="1">
    <source>
        <dbReference type="SAM" id="SignalP"/>
    </source>
</evidence>
<feature type="chain" id="PRO_5041264993" description="Receptor ligand binding region domain-containing protein" evidence="1">
    <location>
        <begin position="16"/>
        <end position="246"/>
    </location>
</feature>
<dbReference type="Gene3D" id="3.40.50.2300">
    <property type="match status" value="1"/>
</dbReference>
<reference evidence="2" key="1">
    <citation type="submission" date="2023-07" db="EMBL/GenBank/DDBJ databases">
        <authorList>
            <consortium name="CYATHOMIX"/>
        </authorList>
    </citation>
    <scope>NUCLEOTIDE SEQUENCE</scope>
    <source>
        <strain evidence="2">N/A</strain>
    </source>
</reference>
<dbReference type="SUPFAM" id="SSF53822">
    <property type="entry name" value="Periplasmic binding protein-like I"/>
    <property type="match status" value="1"/>
</dbReference>